<evidence type="ECO:0000259" key="4">
    <source>
        <dbReference type="Pfam" id="PF00668"/>
    </source>
</evidence>
<dbReference type="Gene3D" id="3.30.559.10">
    <property type="entry name" value="Chloramphenicol acetyltransferase-like domain"/>
    <property type="match status" value="1"/>
</dbReference>
<dbReference type="EMBL" id="JAUSRD010000040">
    <property type="protein sequence ID" value="MDP9897753.1"/>
    <property type="molecule type" value="Genomic_DNA"/>
</dbReference>
<gene>
    <name evidence="5" type="ORF">J2W31_006907</name>
</gene>
<dbReference type="PROSITE" id="PS00455">
    <property type="entry name" value="AMP_BINDING"/>
    <property type="match status" value="1"/>
</dbReference>
<dbReference type="FunFam" id="3.30.559.30:FF:000001">
    <property type="entry name" value="Non-ribosomal peptide synthetase"/>
    <property type="match status" value="1"/>
</dbReference>
<evidence type="ECO:0000259" key="3">
    <source>
        <dbReference type="Pfam" id="PF00501"/>
    </source>
</evidence>
<dbReference type="Gene3D" id="3.40.50.12780">
    <property type="entry name" value="N-terminal domain of ligase-like"/>
    <property type="match status" value="1"/>
</dbReference>
<dbReference type="GO" id="GO:0003824">
    <property type="term" value="F:catalytic activity"/>
    <property type="evidence" value="ECO:0007669"/>
    <property type="project" value="InterPro"/>
</dbReference>
<comment type="caution">
    <text evidence="5">The sequence shown here is derived from an EMBL/GenBank/DDBJ whole genome shotgun (WGS) entry which is preliminary data.</text>
</comment>
<dbReference type="InterPro" id="IPR000873">
    <property type="entry name" value="AMP-dep_synth/lig_dom"/>
</dbReference>
<dbReference type="InterPro" id="IPR042099">
    <property type="entry name" value="ANL_N_sf"/>
</dbReference>
<feature type="non-terminal residue" evidence="5">
    <location>
        <position position="881"/>
    </location>
</feature>
<feature type="domain" description="Condensation" evidence="4">
    <location>
        <begin position="1"/>
        <end position="445"/>
    </location>
</feature>
<evidence type="ECO:0000313" key="5">
    <source>
        <dbReference type="EMBL" id="MDP9897753.1"/>
    </source>
</evidence>
<dbReference type="InterPro" id="IPR001242">
    <property type="entry name" value="Condensation_dom"/>
</dbReference>
<name>A0AAW8DCA3_9BURK</name>
<dbReference type="GO" id="GO:0031177">
    <property type="term" value="F:phosphopantetheine binding"/>
    <property type="evidence" value="ECO:0007669"/>
    <property type="project" value="TreeGrafter"/>
</dbReference>
<dbReference type="GO" id="GO:0043041">
    <property type="term" value="P:amino acid activation for nonribosomal peptide biosynthetic process"/>
    <property type="evidence" value="ECO:0007669"/>
    <property type="project" value="TreeGrafter"/>
</dbReference>
<dbReference type="PANTHER" id="PTHR45527:SF1">
    <property type="entry name" value="FATTY ACID SYNTHASE"/>
    <property type="match status" value="1"/>
</dbReference>
<keyword evidence="1" id="KW-0596">Phosphopantetheine</keyword>
<organism evidence="5 6">
    <name type="scientific">Variovorax boronicumulans</name>
    <dbReference type="NCBI Taxonomy" id="436515"/>
    <lineage>
        <taxon>Bacteria</taxon>
        <taxon>Pseudomonadati</taxon>
        <taxon>Pseudomonadota</taxon>
        <taxon>Betaproteobacteria</taxon>
        <taxon>Burkholderiales</taxon>
        <taxon>Comamonadaceae</taxon>
        <taxon>Variovorax</taxon>
    </lineage>
</organism>
<proteinExistence type="predicted"/>
<evidence type="ECO:0000256" key="2">
    <source>
        <dbReference type="ARBA" id="ARBA00022553"/>
    </source>
</evidence>
<evidence type="ECO:0000313" key="6">
    <source>
        <dbReference type="Proteomes" id="UP001242045"/>
    </source>
</evidence>
<evidence type="ECO:0000256" key="1">
    <source>
        <dbReference type="ARBA" id="ARBA00022450"/>
    </source>
</evidence>
<dbReference type="Gene3D" id="3.30.559.30">
    <property type="entry name" value="Nonribosomal peptide synthetase, condensation domain"/>
    <property type="match status" value="1"/>
</dbReference>
<dbReference type="Proteomes" id="UP001242045">
    <property type="component" value="Unassembled WGS sequence"/>
</dbReference>
<dbReference type="InterPro" id="IPR020845">
    <property type="entry name" value="AMP-binding_CS"/>
</dbReference>
<dbReference type="AlphaFoldDB" id="A0AAW8DCA3"/>
<feature type="domain" description="AMP-dependent synthetase/ligase" evidence="3">
    <location>
        <begin position="478"/>
        <end position="824"/>
    </location>
</feature>
<dbReference type="NCBIfam" id="TIGR01733">
    <property type="entry name" value="AA-adenyl-dom"/>
    <property type="match status" value="1"/>
</dbReference>
<dbReference type="GO" id="GO:0044550">
    <property type="term" value="P:secondary metabolite biosynthetic process"/>
    <property type="evidence" value="ECO:0007669"/>
    <property type="project" value="TreeGrafter"/>
</dbReference>
<dbReference type="Pfam" id="PF00668">
    <property type="entry name" value="Condensation"/>
    <property type="match status" value="1"/>
</dbReference>
<dbReference type="InterPro" id="IPR010071">
    <property type="entry name" value="AA_adenyl_dom"/>
</dbReference>
<dbReference type="InterPro" id="IPR023213">
    <property type="entry name" value="CAT-like_dom_sf"/>
</dbReference>
<dbReference type="SUPFAM" id="SSF56801">
    <property type="entry name" value="Acetyl-CoA synthetase-like"/>
    <property type="match status" value="1"/>
</dbReference>
<dbReference type="CDD" id="cd05930">
    <property type="entry name" value="A_NRPS"/>
    <property type="match status" value="1"/>
</dbReference>
<keyword evidence="2" id="KW-0597">Phosphoprotein</keyword>
<dbReference type="Pfam" id="PF00501">
    <property type="entry name" value="AMP-binding"/>
    <property type="match status" value="1"/>
</dbReference>
<dbReference type="CDD" id="cd19540">
    <property type="entry name" value="LCL_NRPS-like"/>
    <property type="match status" value="1"/>
</dbReference>
<protein>
    <submittedName>
        <fullName evidence="5">Amino acid adenylation domain-containing protein</fullName>
    </submittedName>
</protein>
<dbReference type="SUPFAM" id="SSF52777">
    <property type="entry name" value="CoA-dependent acyltransferases"/>
    <property type="match status" value="2"/>
</dbReference>
<dbReference type="FunFam" id="3.30.559.10:FF:000012">
    <property type="entry name" value="Non-ribosomal peptide synthetase"/>
    <property type="match status" value="1"/>
</dbReference>
<dbReference type="PANTHER" id="PTHR45527">
    <property type="entry name" value="NONRIBOSOMAL PEPTIDE SYNTHETASE"/>
    <property type="match status" value="1"/>
</dbReference>
<dbReference type="GO" id="GO:0005737">
    <property type="term" value="C:cytoplasm"/>
    <property type="evidence" value="ECO:0007669"/>
    <property type="project" value="TreeGrafter"/>
</dbReference>
<dbReference type="RefSeq" id="WP_307687581.1">
    <property type="nucleotide sequence ID" value="NZ_JAUSRD010000040.1"/>
</dbReference>
<accession>A0AAW8DCA3</accession>
<reference evidence="5" key="1">
    <citation type="submission" date="2023-07" db="EMBL/GenBank/DDBJ databases">
        <title>Sorghum-associated microbial communities from plants grown in Nebraska, USA.</title>
        <authorList>
            <person name="Schachtman D."/>
        </authorList>
    </citation>
    <scope>NUCLEOTIDE SEQUENCE</scope>
    <source>
        <strain evidence="5">DS3754</strain>
    </source>
</reference>
<sequence length="881" mass="97122">MIPLSFAQQRLWFLHRLDGANATYNLPLALRLTGNVDDAALQLALGDLVSRHESLRTIFPDTDDEPQQIILPAEKADFVLERAQARQATLATQLAEAADHCFELTREIPFRAWLFRIDPQQHVLLLLCHHIASDGWSLAPLVRDLSVAYAARCQGKPPAWEPLPVQYADYTLWQRELLGDENDPDSTGGRQLAYWKQALADLPEQLELPTDRPRPPVSSYRGESIAFQLDAQLHQGLTALARQGGGSLFMVLQAALATLFTRLGAGTDIPLGCPIAGRTDEALNDLVGFFLNTLVLRTDTSGNPRFDELLQRVRETNLSAYEHQDLPFERLVEVLNPVRSMARHPLFQVTLVFQNNARASVELPGIETAFEPIAIHSAKVDLSFTLWEERNKQGGLNGISGRVEFSADLFDRSTVTWMLEHLKSVLRTVAAHPGTRLFQIPLPSPVSPATAAPARPRPTQPYTEFTRDDIEQSLTARFEAQVRRDPTAVAITHQDSSWSYADLDRKANGIANALCQRLGAGAGRVMLLFGHGAEMIAAMLGVLKAGKTYVPLDPLHPVERLRFMLADSEGEALICESALTALASSIGAQRDIPVFDPSTISPAERCAAQRDSRTPTYILYTSGTTGQPKGVVQIDRNVLHFIATYTNALHLSAGDRLTLFSSYGFDASVMDIYGALLNGASLHVLDLREAGFTRIREWLHRHQITVWHSTPTVFRLGAMGLHAQKASSTRLVVLGGEESTPADLDLLRKNFEPNCLLVNGYGPTESTVTVQFFADAQTNSNGMRLPIGHPVESTHIALLDPDGQPTDVFGELAICSDFIARGYLNRPGLTAERFVANPFGAPGSRMYRTGDLARWRPDGVLDFLGRADQQVKIRGFRIEPG</sequence>